<dbReference type="AlphaFoldDB" id="A0AAU8FK60"/>
<evidence type="ECO:0000256" key="5">
    <source>
        <dbReference type="SAM" id="MobiDB-lite"/>
    </source>
</evidence>
<dbReference type="InterPro" id="IPR036388">
    <property type="entry name" value="WH-like_DNA-bd_sf"/>
</dbReference>
<keyword evidence="2" id="KW-0805">Transcription regulation</keyword>
<dbReference type="InterPro" id="IPR014327">
    <property type="entry name" value="RNA_pol_sigma70_bacteroid"/>
</dbReference>
<dbReference type="Gene3D" id="1.10.1740.10">
    <property type="match status" value="1"/>
</dbReference>
<organism evidence="8">
    <name type="scientific">Dyadobacter sp. 676</name>
    <dbReference type="NCBI Taxonomy" id="3088362"/>
    <lineage>
        <taxon>Bacteria</taxon>
        <taxon>Pseudomonadati</taxon>
        <taxon>Bacteroidota</taxon>
        <taxon>Cytophagia</taxon>
        <taxon>Cytophagales</taxon>
        <taxon>Spirosomataceae</taxon>
        <taxon>Dyadobacter</taxon>
    </lineage>
</organism>
<dbReference type="GO" id="GO:0016987">
    <property type="term" value="F:sigma factor activity"/>
    <property type="evidence" value="ECO:0007669"/>
    <property type="project" value="UniProtKB-KW"/>
</dbReference>
<feature type="domain" description="RNA polymerase sigma-70 region 2" evidence="6">
    <location>
        <begin position="53"/>
        <end position="116"/>
    </location>
</feature>
<evidence type="ECO:0000259" key="7">
    <source>
        <dbReference type="Pfam" id="PF08281"/>
    </source>
</evidence>
<gene>
    <name evidence="8" type="ORF">ABV298_00315</name>
</gene>
<dbReference type="InterPro" id="IPR013325">
    <property type="entry name" value="RNA_pol_sigma_r2"/>
</dbReference>
<dbReference type="InterPro" id="IPR039425">
    <property type="entry name" value="RNA_pol_sigma-70-like"/>
</dbReference>
<accession>A0AAU8FK60</accession>
<dbReference type="SUPFAM" id="SSF88659">
    <property type="entry name" value="Sigma3 and sigma4 domains of RNA polymerase sigma factors"/>
    <property type="match status" value="1"/>
</dbReference>
<dbReference type="InterPro" id="IPR014284">
    <property type="entry name" value="RNA_pol_sigma-70_dom"/>
</dbReference>
<dbReference type="GO" id="GO:0006352">
    <property type="term" value="P:DNA-templated transcription initiation"/>
    <property type="evidence" value="ECO:0007669"/>
    <property type="project" value="InterPro"/>
</dbReference>
<dbReference type="SUPFAM" id="SSF88946">
    <property type="entry name" value="Sigma2 domain of RNA polymerase sigma factors"/>
    <property type="match status" value="1"/>
</dbReference>
<dbReference type="CDD" id="cd06171">
    <property type="entry name" value="Sigma70_r4"/>
    <property type="match status" value="1"/>
</dbReference>
<feature type="domain" description="RNA polymerase sigma factor 70 region 4 type 2" evidence="7">
    <location>
        <begin position="151"/>
        <end position="198"/>
    </location>
</feature>
<dbReference type="InterPro" id="IPR013324">
    <property type="entry name" value="RNA_pol_sigma_r3/r4-like"/>
</dbReference>
<proteinExistence type="inferred from homology"/>
<dbReference type="Gene3D" id="1.10.10.10">
    <property type="entry name" value="Winged helix-like DNA-binding domain superfamily/Winged helix DNA-binding domain"/>
    <property type="match status" value="1"/>
</dbReference>
<evidence type="ECO:0000259" key="6">
    <source>
        <dbReference type="Pfam" id="PF04542"/>
    </source>
</evidence>
<dbReference type="NCBIfam" id="TIGR02985">
    <property type="entry name" value="Sig70_bacteroi1"/>
    <property type="match status" value="1"/>
</dbReference>
<dbReference type="PANTHER" id="PTHR43133">
    <property type="entry name" value="RNA POLYMERASE ECF-TYPE SIGMA FACTO"/>
    <property type="match status" value="1"/>
</dbReference>
<dbReference type="PANTHER" id="PTHR43133:SF46">
    <property type="entry name" value="RNA POLYMERASE SIGMA-70 FACTOR ECF SUBFAMILY"/>
    <property type="match status" value="1"/>
</dbReference>
<feature type="region of interest" description="Disordered" evidence="5">
    <location>
        <begin position="1"/>
        <end position="29"/>
    </location>
</feature>
<evidence type="ECO:0000256" key="4">
    <source>
        <dbReference type="ARBA" id="ARBA00023163"/>
    </source>
</evidence>
<evidence type="ECO:0000256" key="1">
    <source>
        <dbReference type="ARBA" id="ARBA00010641"/>
    </source>
</evidence>
<dbReference type="RefSeq" id="WP_353720217.1">
    <property type="nucleotide sequence ID" value="NZ_CP159289.1"/>
</dbReference>
<reference evidence="8" key="1">
    <citation type="submission" date="2024-06" db="EMBL/GenBank/DDBJ databases">
        <title>Sequencing and assembly of the genome of Dyadobacter sp. strain 676, a symbiont of Cyamopsis tetragonoloba.</title>
        <authorList>
            <person name="Guro P."/>
            <person name="Sazanova A."/>
            <person name="Kuznetsova I."/>
            <person name="Belimov A."/>
            <person name="Safronova V."/>
        </authorList>
    </citation>
    <scope>NUCLEOTIDE SEQUENCE</scope>
    <source>
        <strain evidence="8">676</strain>
    </source>
</reference>
<keyword evidence="4" id="KW-0804">Transcription</keyword>
<protein>
    <submittedName>
        <fullName evidence="8">RNA polymerase sigma-70 factor</fullName>
    </submittedName>
</protein>
<sequence length="208" mass="24430">MNPEPFDQQPDEEQNLGKPAGHGGDKRVPESTDKEFFIRKTFETDPAKGYELLFRTYYIPLCSHAVRFVYNKEVAEDLVTEIFLNFWKKHLHLTVTSTFRAYLFTAVRNRCFTWLRWEFQKTRQEELAEHSGLDMLSPQQIMETDELYMHIERVINGLPPQCQKAFVLSRFEGKSYQEIAARLDVSVKAVEGHISRALNVLRRSLKRN</sequence>
<name>A0AAU8FK60_9BACT</name>
<evidence type="ECO:0000256" key="2">
    <source>
        <dbReference type="ARBA" id="ARBA00023015"/>
    </source>
</evidence>
<evidence type="ECO:0000313" key="8">
    <source>
        <dbReference type="EMBL" id="XCH24910.1"/>
    </source>
</evidence>
<dbReference type="GO" id="GO:0003677">
    <property type="term" value="F:DNA binding"/>
    <property type="evidence" value="ECO:0007669"/>
    <property type="project" value="InterPro"/>
</dbReference>
<dbReference type="Pfam" id="PF08281">
    <property type="entry name" value="Sigma70_r4_2"/>
    <property type="match status" value="1"/>
</dbReference>
<dbReference type="Pfam" id="PF04542">
    <property type="entry name" value="Sigma70_r2"/>
    <property type="match status" value="1"/>
</dbReference>
<comment type="similarity">
    <text evidence="1">Belongs to the sigma-70 factor family. ECF subfamily.</text>
</comment>
<dbReference type="EMBL" id="CP159289">
    <property type="protein sequence ID" value="XCH24910.1"/>
    <property type="molecule type" value="Genomic_DNA"/>
</dbReference>
<dbReference type="InterPro" id="IPR013249">
    <property type="entry name" value="RNA_pol_sigma70_r4_t2"/>
</dbReference>
<keyword evidence="3" id="KW-0731">Sigma factor</keyword>
<evidence type="ECO:0000256" key="3">
    <source>
        <dbReference type="ARBA" id="ARBA00023082"/>
    </source>
</evidence>
<dbReference type="InterPro" id="IPR007627">
    <property type="entry name" value="RNA_pol_sigma70_r2"/>
</dbReference>
<dbReference type="NCBIfam" id="TIGR02937">
    <property type="entry name" value="sigma70-ECF"/>
    <property type="match status" value="1"/>
</dbReference>